<evidence type="ECO:0000313" key="7">
    <source>
        <dbReference type="Proteomes" id="UP001525961"/>
    </source>
</evidence>
<dbReference type="Pfam" id="PF25967">
    <property type="entry name" value="RND-MFP_C"/>
    <property type="match status" value="1"/>
</dbReference>
<dbReference type="Gene3D" id="2.40.30.170">
    <property type="match status" value="1"/>
</dbReference>
<gene>
    <name evidence="6" type="ORF">NG792_09780</name>
</gene>
<comment type="caution">
    <text evidence="6">The sequence shown here is derived from an EMBL/GenBank/DDBJ whole genome shotgun (WGS) entry which is preliminary data.</text>
</comment>
<accession>A0ABT2N5M4</accession>
<feature type="coiled-coil region" evidence="3">
    <location>
        <begin position="162"/>
        <end position="267"/>
    </location>
</feature>
<evidence type="ECO:0000256" key="2">
    <source>
        <dbReference type="ARBA" id="ARBA00023054"/>
    </source>
</evidence>
<keyword evidence="4" id="KW-1133">Transmembrane helix</keyword>
<keyword evidence="4" id="KW-0472">Membrane</keyword>
<organism evidence="6 7">
    <name type="scientific">Laspinema olomoucense D3b</name>
    <dbReference type="NCBI Taxonomy" id="2953688"/>
    <lineage>
        <taxon>Bacteria</taxon>
        <taxon>Bacillati</taxon>
        <taxon>Cyanobacteriota</taxon>
        <taxon>Cyanophyceae</taxon>
        <taxon>Oscillatoriophycideae</taxon>
        <taxon>Oscillatoriales</taxon>
        <taxon>Laspinemataceae</taxon>
        <taxon>Laspinema</taxon>
        <taxon>Laspinema olomoucense</taxon>
    </lineage>
</organism>
<dbReference type="Gene3D" id="1.20.120.330">
    <property type="entry name" value="Nucleotidyltransferases domain 2"/>
    <property type="match status" value="1"/>
</dbReference>
<dbReference type="PANTHER" id="PTHR32347">
    <property type="entry name" value="EFFLUX SYSTEM COMPONENT YKNX-RELATED"/>
    <property type="match status" value="1"/>
</dbReference>
<feature type="coiled-coil region" evidence="3">
    <location>
        <begin position="334"/>
        <end position="439"/>
    </location>
</feature>
<keyword evidence="2 3" id="KW-0175">Coiled coil</keyword>
<evidence type="ECO:0000313" key="6">
    <source>
        <dbReference type="EMBL" id="MCT7977993.1"/>
    </source>
</evidence>
<sequence length="656" mass="72754">MPLNLDNSNREGDGLWKWMMSRGRLKFRGRLFSKNLWSQQVFIVGETVKYKDKRPSSWPIAAGVLAVATVGGWFFYSRVLNPSASAVEVSTIAVERGTIEISVNNSGVVEFGGQQTLKSPTDGTVDRVLVRVGDLVPSGGELITLRQNPEEQTNVAIKPLEIREYQIALANTERKVLEAQDDLKIAQTKLQQLLQENVSRESQLATQEAIRREQLLKLETQRPKLGEAQQKLREAQQEFTGLSAAGSQKLQTKLAELNLDIEKQNLTLRSNRLSVIDAQETLATEKQKLLEDQDLAQRGFIAEQDVKTQENSVRSAEFSLHSAEVAVTQTLLDLEKLQLQRGNIEEEVMDELETAQKEVETAQETVRTVEAEIRSAMFELERLEIELDKLRREPNAEVEEARKAVRTAEGQLREVRSQFNQERLKLEREQIAIQNTQEQLAQNIVATPIEATILQVMVKNGDGISRGDNLLTLGDPSQEFVNLQLSTLDASQVKLEQEARVTVIGPNAEIYEGVVHQLSPLAITEDSASTPSSGQASVPATIKLKTPTGSLIPGAQVSVEIIVQQLQDVIMLPIEVIQRDAPKPYIWTVDAQSKVQKQSIELGLEGVTEVEIKSGLKVGEKVVLPPSDQPLEPGMVVTIAEPKEEPSGDGKEGSKR</sequence>
<protein>
    <submittedName>
        <fullName evidence="6">HlyD family efflux transporter periplasmic adaptor subunit</fullName>
    </submittedName>
</protein>
<evidence type="ECO:0000256" key="1">
    <source>
        <dbReference type="ARBA" id="ARBA00004196"/>
    </source>
</evidence>
<evidence type="ECO:0000256" key="3">
    <source>
        <dbReference type="SAM" id="Coils"/>
    </source>
</evidence>
<proteinExistence type="predicted"/>
<feature type="transmembrane region" description="Helical" evidence="4">
    <location>
        <begin position="58"/>
        <end position="76"/>
    </location>
</feature>
<keyword evidence="4" id="KW-0812">Transmembrane</keyword>
<evidence type="ECO:0000256" key="4">
    <source>
        <dbReference type="SAM" id="Phobius"/>
    </source>
</evidence>
<evidence type="ECO:0000259" key="5">
    <source>
        <dbReference type="Pfam" id="PF25967"/>
    </source>
</evidence>
<dbReference type="Proteomes" id="UP001525961">
    <property type="component" value="Unassembled WGS sequence"/>
</dbReference>
<keyword evidence="7" id="KW-1185">Reference proteome</keyword>
<dbReference type="InterPro" id="IPR058627">
    <property type="entry name" value="MdtA-like_C"/>
</dbReference>
<dbReference type="Gene3D" id="2.40.420.20">
    <property type="match status" value="1"/>
</dbReference>
<reference evidence="6 7" key="1">
    <citation type="journal article" date="2022" name="Front. Microbiol.">
        <title>High genomic differentiation and limited gene flow indicate recent cryptic speciation within the genus Laspinema (cyanobacteria).</title>
        <authorList>
            <person name="Stanojkovic A."/>
            <person name="Skoupy S."/>
            <person name="Skaloud P."/>
            <person name="Dvorak P."/>
        </authorList>
    </citation>
    <scope>NUCLEOTIDE SEQUENCE [LARGE SCALE GENOMIC DNA]</scope>
    <source>
        <strain evidence="6 7">D3b</strain>
    </source>
</reference>
<dbReference type="RefSeq" id="WP_261235341.1">
    <property type="nucleotide sequence ID" value="NZ_JAMXFA010000010.1"/>
</dbReference>
<comment type="subcellular location">
    <subcellularLocation>
        <location evidence="1">Cell envelope</location>
    </subcellularLocation>
</comment>
<dbReference type="PANTHER" id="PTHR32347:SF14">
    <property type="entry name" value="EFFLUX SYSTEM COMPONENT YKNX-RELATED"/>
    <property type="match status" value="1"/>
</dbReference>
<feature type="domain" description="Multidrug resistance protein MdtA-like C-terminal permuted SH3" evidence="5">
    <location>
        <begin position="568"/>
        <end position="623"/>
    </location>
</feature>
<dbReference type="InterPro" id="IPR050465">
    <property type="entry name" value="UPF0194_transport"/>
</dbReference>
<dbReference type="EMBL" id="JAMXFA010000010">
    <property type="protein sequence ID" value="MCT7977993.1"/>
    <property type="molecule type" value="Genomic_DNA"/>
</dbReference>
<name>A0ABT2N5M4_9CYAN</name>